<evidence type="ECO:0000313" key="3">
    <source>
        <dbReference type="Proteomes" id="UP001172630"/>
    </source>
</evidence>
<evidence type="ECO:0000313" key="2">
    <source>
        <dbReference type="EMBL" id="MDL2405269.1"/>
    </source>
</evidence>
<dbReference type="RefSeq" id="WP_285878189.1">
    <property type="nucleotide sequence ID" value="NZ_JARFYN010000006.1"/>
</dbReference>
<protein>
    <submittedName>
        <fullName evidence="2">Anti-sigma factor</fullName>
    </submittedName>
</protein>
<evidence type="ECO:0000259" key="1">
    <source>
        <dbReference type="Pfam" id="PF13490"/>
    </source>
</evidence>
<name>A0ABT7K9G8_9HYPH</name>
<dbReference type="Proteomes" id="UP001172630">
    <property type="component" value="Unassembled WGS sequence"/>
</dbReference>
<dbReference type="Gene3D" id="1.10.10.1320">
    <property type="entry name" value="Anti-sigma factor, zinc-finger domain"/>
    <property type="match status" value="1"/>
</dbReference>
<gene>
    <name evidence="2" type="ORF">PY650_06290</name>
</gene>
<dbReference type="Pfam" id="PF13490">
    <property type="entry name" value="zf-HC2"/>
    <property type="match status" value="1"/>
</dbReference>
<dbReference type="InterPro" id="IPR041916">
    <property type="entry name" value="Anti_sigma_zinc_sf"/>
</dbReference>
<feature type="domain" description="Putative zinc-finger" evidence="1">
    <location>
        <begin position="10"/>
        <end position="43"/>
    </location>
</feature>
<comment type="caution">
    <text evidence="2">The sequence shown here is derived from an EMBL/GenBank/DDBJ whole genome shotgun (WGS) entry which is preliminary data.</text>
</comment>
<proteinExistence type="predicted"/>
<dbReference type="EMBL" id="JARFYN010000006">
    <property type="protein sequence ID" value="MDL2405269.1"/>
    <property type="molecule type" value="Genomic_DNA"/>
</dbReference>
<keyword evidence="3" id="KW-1185">Reference proteome</keyword>
<accession>A0ABT7K9G8</accession>
<organism evidence="2 3">
    <name type="scientific">Rhizobium calliandrae</name>
    <dbReference type="NCBI Taxonomy" id="1312182"/>
    <lineage>
        <taxon>Bacteria</taxon>
        <taxon>Pseudomonadati</taxon>
        <taxon>Pseudomonadota</taxon>
        <taxon>Alphaproteobacteria</taxon>
        <taxon>Hyphomicrobiales</taxon>
        <taxon>Rhizobiaceae</taxon>
        <taxon>Rhizobium/Agrobacterium group</taxon>
        <taxon>Rhizobium</taxon>
    </lineage>
</organism>
<dbReference type="InterPro" id="IPR027383">
    <property type="entry name" value="Znf_put"/>
</dbReference>
<reference evidence="2" key="1">
    <citation type="submission" date="2023-06" db="EMBL/GenBank/DDBJ databases">
        <title>Phylogenetic Diversity of Rhizobium strains.</title>
        <authorList>
            <person name="Moura F.T."/>
            <person name="Helene L.C.F."/>
            <person name="Hungria M."/>
        </authorList>
    </citation>
    <scope>NUCLEOTIDE SEQUENCE</scope>
    <source>
        <strain evidence="2">CCGE524</strain>
    </source>
</reference>
<sequence>MISGKTLEGCPEWETILHSYVDDELDAVHTIQFEQHLATCQDCTAALEGLKDMKRVLGRDDVKWKAPDEVRAHIMTALSLEEARRQTRVPQRRRRESVWWRGLQLFGQWSFIPSLAALAASLMLILGNPQTSVPIQNELLASHVRSMLANHLVDVETSDQHTVKPWFNGKIDFSPPVVDLAAAGFPLIGGRVDYINGRVVAALVYRRHGHVINLFVWPGEKVAQSETMHDGYNIFEWSGGGLVFSAVSDVASPDLAAFRDDFSKAAGL</sequence>